<name>A0A4Q2R7Q6_9HYPH</name>
<reference evidence="8 9" key="2">
    <citation type="submission" date="2019-02" db="EMBL/GenBank/DDBJ databases">
        <title>'Lichenibacterium ramalinii' gen. nov. sp. nov., 'Lichenibacterium minor' gen. nov. sp. nov.</title>
        <authorList>
            <person name="Pankratov T."/>
        </authorList>
    </citation>
    <scope>NUCLEOTIDE SEQUENCE [LARGE SCALE GENOMIC DNA]</scope>
    <source>
        <strain evidence="8 9">RmlP001</strain>
    </source>
</reference>
<dbReference type="Gene3D" id="3.30.1220.10">
    <property type="entry name" value="CobW-like, C-terminal domain"/>
    <property type="match status" value="1"/>
</dbReference>
<evidence type="ECO:0000256" key="6">
    <source>
        <dbReference type="ARBA" id="ARBA00049117"/>
    </source>
</evidence>
<keyword evidence="2" id="KW-0378">Hydrolase</keyword>
<dbReference type="Pfam" id="PF07683">
    <property type="entry name" value="CobW_C"/>
    <property type="match status" value="1"/>
</dbReference>
<evidence type="ECO:0000256" key="2">
    <source>
        <dbReference type="ARBA" id="ARBA00022801"/>
    </source>
</evidence>
<dbReference type="GO" id="GO:0016787">
    <property type="term" value="F:hydrolase activity"/>
    <property type="evidence" value="ECO:0007669"/>
    <property type="project" value="UniProtKB-KW"/>
</dbReference>
<dbReference type="Proteomes" id="UP000289411">
    <property type="component" value="Unassembled WGS sequence"/>
</dbReference>
<dbReference type="SUPFAM" id="SSF52540">
    <property type="entry name" value="P-loop containing nucleoside triphosphate hydrolases"/>
    <property type="match status" value="1"/>
</dbReference>
<dbReference type="OrthoDB" id="9808822at2"/>
<dbReference type="GO" id="GO:0005737">
    <property type="term" value="C:cytoplasm"/>
    <property type="evidence" value="ECO:0007669"/>
    <property type="project" value="TreeGrafter"/>
</dbReference>
<keyword evidence="3" id="KW-0143">Chaperone</keyword>
<organism evidence="8 9">
    <name type="scientific">Lichenibacterium ramalinae</name>
    <dbReference type="NCBI Taxonomy" id="2316527"/>
    <lineage>
        <taxon>Bacteria</taxon>
        <taxon>Pseudomonadati</taxon>
        <taxon>Pseudomonadota</taxon>
        <taxon>Alphaproteobacteria</taxon>
        <taxon>Hyphomicrobiales</taxon>
        <taxon>Lichenihabitantaceae</taxon>
        <taxon>Lichenibacterium</taxon>
    </lineage>
</organism>
<evidence type="ECO:0000256" key="5">
    <source>
        <dbReference type="ARBA" id="ARBA00045658"/>
    </source>
</evidence>
<dbReference type="InterPro" id="IPR003495">
    <property type="entry name" value="CobW/HypB/UreG_nucleotide-bd"/>
</dbReference>
<comment type="caution">
    <text evidence="8">The sequence shown here is derived from an EMBL/GenBank/DDBJ whole genome shotgun (WGS) entry which is preliminary data.</text>
</comment>
<sequence length="338" mass="35745">MTGVPDFTPVILLTGFLGSGKTTLLSRLLADPTLGDTAVLINEFGEVALDHHLVERIDDTMVLLRSGCICCTVRGELAEAIRDLHSRRARGSVPPFRRLVIETTGLADPLPAMTTLTTDPVLRHHFRMGAIVATADAVNVARQLATQPESLKQVAVADLLILTKADLCDAATAAAAVAALRAVNPDTPLLVAGTDRLDAADIFDARPLPGASRLGLRCDPVADLAASHGSGLSSFSLVIDEAVDWTAFGVWLSALLHRHGDRVLRVKGLLNVAGSEAPVAIHGVQQLVHVPVHLAAWPDDDRRSRLVFITRGLEPAAISRSLRAFGVLARAGTAEVAA</sequence>
<dbReference type="InterPro" id="IPR011629">
    <property type="entry name" value="CobW-like_C"/>
</dbReference>
<feature type="domain" description="CobW C-terminal" evidence="7">
    <location>
        <begin position="232"/>
        <end position="326"/>
    </location>
</feature>
<dbReference type="PANTHER" id="PTHR13748:SF62">
    <property type="entry name" value="COBW DOMAIN-CONTAINING PROTEIN"/>
    <property type="match status" value="1"/>
</dbReference>
<dbReference type="RefSeq" id="WP_129222087.1">
    <property type="nucleotide sequence ID" value="NZ_QYBC01000036.1"/>
</dbReference>
<evidence type="ECO:0000313" key="8">
    <source>
        <dbReference type="EMBL" id="RYB01524.1"/>
    </source>
</evidence>
<evidence type="ECO:0000313" key="9">
    <source>
        <dbReference type="Proteomes" id="UP000289411"/>
    </source>
</evidence>
<dbReference type="GO" id="GO:0000166">
    <property type="term" value="F:nucleotide binding"/>
    <property type="evidence" value="ECO:0007669"/>
    <property type="project" value="UniProtKB-KW"/>
</dbReference>
<dbReference type="InterPro" id="IPR036627">
    <property type="entry name" value="CobW-likC_sf"/>
</dbReference>
<evidence type="ECO:0000259" key="7">
    <source>
        <dbReference type="SMART" id="SM00833"/>
    </source>
</evidence>
<evidence type="ECO:0000256" key="1">
    <source>
        <dbReference type="ARBA" id="ARBA00022741"/>
    </source>
</evidence>
<evidence type="ECO:0000256" key="3">
    <source>
        <dbReference type="ARBA" id="ARBA00023186"/>
    </source>
</evidence>
<dbReference type="EMBL" id="QYBC01000036">
    <property type="protein sequence ID" value="RYB01524.1"/>
    <property type="molecule type" value="Genomic_DNA"/>
</dbReference>
<dbReference type="InterPro" id="IPR051316">
    <property type="entry name" value="Zinc-reg_GTPase_activator"/>
</dbReference>
<evidence type="ECO:0000256" key="4">
    <source>
        <dbReference type="ARBA" id="ARBA00034320"/>
    </source>
</evidence>
<comment type="similarity">
    <text evidence="4">Belongs to the SIMIBI class G3E GTPase family. ZNG1 subfamily.</text>
</comment>
<protein>
    <submittedName>
        <fullName evidence="8">GTP-binding protein</fullName>
    </submittedName>
</protein>
<dbReference type="SUPFAM" id="SSF90002">
    <property type="entry name" value="Hypothetical protein YjiA, C-terminal domain"/>
    <property type="match status" value="1"/>
</dbReference>
<keyword evidence="9" id="KW-1185">Reference proteome</keyword>
<reference evidence="8 9" key="1">
    <citation type="submission" date="2018-09" db="EMBL/GenBank/DDBJ databases">
        <authorList>
            <person name="Grouzdev D.S."/>
            <person name="Krutkina M.S."/>
        </authorList>
    </citation>
    <scope>NUCLEOTIDE SEQUENCE [LARGE SCALE GENOMIC DNA]</scope>
    <source>
        <strain evidence="8 9">RmlP001</strain>
    </source>
</reference>
<dbReference type="InterPro" id="IPR027417">
    <property type="entry name" value="P-loop_NTPase"/>
</dbReference>
<dbReference type="PANTHER" id="PTHR13748">
    <property type="entry name" value="COBW-RELATED"/>
    <property type="match status" value="1"/>
</dbReference>
<comment type="function">
    <text evidence="5">Zinc chaperone that directly transfers zinc cofactor to target proteins, thereby activating them. Zinc is transferred from the CXCC motif in the GTPase domain to the zinc binding site in target proteins in a process requiring GTP hydrolysis.</text>
</comment>
<gene>
    <name evidence="8" type="ORF">D3272_25625</name>
</gene>
<dbReference type="SMART" id="SM00833">
    <property type="entry name" value="CobW_C"/>
    <property type="match status" value="1"/>
</dbReference>
<proteinExistence type="inferred from homology"/>
<comment type="catalytic activity">
    <reaction evidence="6">
        <text>GTP + H2O = GDP + phosphate + H(+)</text>
        <dbReference type="Rhea" id="RHEA:19669"/>
        <dbReference type="ChEBI" id="CHEBI:15377"/>
        <dbReference type="ChEBI" id="CHEBI:15378"/>
        <dbReference type="ChEBI" id="CHEBI:37565"/>
        <dbReference type="ChEBI" id="CHEBI:43474"/>
        <dbReference type="ChEBI" id="CHEBI:58189"/>
    </reaction>
    <physiologicalReaction direction="left-to-right" evidence="6">
        <dbReference type="Rhea" id="RHEA:19670"/>
    </physiologicalReaction>
</comment>
<dbReference type="Gene3D" id="3.40.50.300">
    <property type="entry name" value="P-loop containing nucleotide triphosphate hydrolases"/>
    <property type="match status" value="1"/>
</dbReference>
<dbReference type="AlphaFoldDB" id="A0A4Q2R7Q6"/>
<accession>A0A4Q2R7Q6</accession>
<dbReference type="CDD" id="cd03112">
    <property type="entry name" value="CobW-like"/>
    <property type="match status" value="1"/>
</dbReference>
<dbReference type="Pfam" id="PF02492">
    <property type="entry name" value="cobW"/>
    <property type="match status" value="1"/>
</dbReference>
<keyword evidence="1" id="KW-0547">Nucleotide-binding</keyword>